<dbReference type="Gene3D" id="1.10.10.10">
    <property type="entry name" value="Winged helix-like DNA-binding domain superfamily/Winged helix DNA-binding domain"/>
    <property type="match status" value="1"/>
</dbReference>
<reference evidence="2" key="3">
    <citation type="submission" date="2021-05" db="UniProtKB">
        <authorList>
            <consortium name="EnsemblPlants"/>
        </authorList>
    </citation>
    <scope>IDENTIFICATION</scope>
    <source>
        <strain evidence="2">cv. B73</strain>
    </source>
</reference>
<dbReference type="Proteomes" id="UP000007305">
    <property type="component" value="Chromosome 1"/>
</dbReference>
<keyword evidence="3" id="KW-1185">Reference proteome</keyword>
<reference evidence="2" key="2">
    <citation type="submission" date="2019-07" db="EMBL/GenBank/DDBJ databases">
        <authorList>
            <person name="Seetharam A."/>
            <person name="Woodhouse M."/>
            <person name="Cannon E."/>
        </authorList>
    </citation>
    <scope>NUCLEOTIDE SEQUENCE [LARGE SCALE GENOMIC DNA]</scope>
    <source>
        <strain evidence="2">cv. B73</strain>
    </source>
</reference>
<organism evidence="2 3">
    <name type="scientific">Zea mays</name>
    <name type="common">Maize</name>
    <dbReference type="NCBI Taxonomy" id="4577"/>
    <lineage>
        <taxon>Eukaryota</taxon>
        <taxon>Viridiplantae</taxon>
        <taxon>Streptophyta</taxon>
        <taxon>Embryophyta</taxon>
        <taxon>Tracheophyta</taxon>
        <taxon>Spermatophyta</taxon>
        <taxon>Magnoliopsida</taxon>
        <taxon>Liliopsida</taxon>
        <taxon>Poales</taxon>
        <taxon>Poaceae</taxon>
        <taxon>PACMAD clade</taxon>
        <taxon>Panicoideae</taxon>
        <taxon>Andropogonodae</taxon>
        <taxon>Andropogoneae</taxon>
        <taxon>Tripsacinae</taxon>
        <taxon>Zea</taxon>
    </lineage>
</organism>
<dbReference type="AlphaFoldDB" id="A0A804LBV7"/>
<evidence type="ECO:0000256" key="1">
    <source>
        <dbReference type="SAM" id="MobiDB-lite"/>
    </source>
</evidence>
<protein>
    <submittedName>
        <fullName evidence="2">Uncharacterized protein</fullName>
    </submittedName>
</protein>
<feature type="region of interest" description="Disordered" evidence="1">
    <location>
        <begin position="48"/>
        <end position="69"/>
    </location>
</feature>
<evidence type="ECO:0000313" key="2">
    <source>
        <dbReference type="EnsemblPlants" id="Zm00001eb000310_P001"/>
    </source>
</evidence>
<evidence type="ECO:0000313" key="3">
    <source>
        <dbReference type="Proteomes" id="UP000007305"/>
    </source>
</evidence>
<keyword evidence="4" id="KW-1267">Proteomics identification</keyword>
<dbReference type="InterPro" id="IPR036388">
    <property type="entry name" value="WH-like_DNA-bd_sf"/>
</dbReference>
<dbReference type="InParanoid" id="A0A804LBV7"/>
<name>A0A804LBV7_MAIZE</name>
<sequence length="184" mass="20519">MPSVVAHIGACSTMRAPRPACRQTYPAAAHTRTAHEELLMAEAERRHGSDTVWNGEEPKRRLDQSGLGRSQANRVQDDWVRYAKMTEEIGEQLHIVGDDLVTNPTSEDRPKAVVKEVTDSDGQTILFIDEIHKVVGAASIARKIYQRQDIGVGGFQKIYGGCTSSASARWTAPTSTRPCWRWFR</sequence>
<reference evidence="3" key="1">
    <citation type="submission" date="2015-12" db="EMBL/GenBank/DDBJ databases">
        <title>Update maize B73 reference genome by single molecule sequencing technologies.</title>
        <authorList>
            <consortium name="Maize Genome Sequencing Project"/>
            <person name="Ware D."/>
        </authorList>
    </citation>
    <scope>NUCLEOTIDE SEQUENCE [LARGE SCALE GENOMIC DNA]</scope>
    <source>
        <strain evidence="3">cv. B73</strain>
    </source>
</reference>
<proteinExistence type="evidence at protein level"/>
<dbReference type="Gramene" id="Zm00001eb000310_T001">
    <property type="protein sequence ID" value="Zm00001eb000310_P001"/>
    <property type="gene ID" value="Zm00001eb000310"/>
</dbReference>
<evidence type="ECO:0007829" key="4">
    <source>
        <dbReference type="PeptideAtlas" id="A0A804LBV7"/>
    </source>
</evidence>
<dbReference type="EnsemblPlants" id="Zm00001eb000310_T001">
    <property type="protein sequence ID" value="Zm00001eb000310_P001"/>
    <property type="gene ID" value="Zm00001eb000310"/>
</dbReference>
<accession>A0A804LBV7</accession>